<evidence type="ECO:0000256" key="1">
    <source>
        <dbReference type="SAM" id="MobiDB-lite"/>
    </source>
</evidence>
<dbReference type="Proteomes" id="UP001292094">
    <property type="component" value="Unassembled WGS sequence"/>
</dbReference>
<accession>A0AAE1NER0</accession>
<gene>
    <name evidence="2" type="ORF">Pmani_039661</name>
</gene>
<feature type="compositionally biased region" description="Basic and acidic residues" evidence="1">
    <location>
        <begin position="36"/>
        <end position="52"/>
    </location>
</feature>
<feature type="region of interest" description="Disordered" evidence="1">
    <location>
        <begin position="114"/>
        <end position="144"/>
    </location>
</feature>
<feature type="non-terminal residue" evidence="2">
    <location>
        <position position="1"/>
    </location>
</feature>
<proteinExistence type="predicted"/>
<feature type="region of interest" description="Disordered" evidence="1">
    <location>
        <begin position="1"/>
        <end position="99"/>
    </location>
</feature>
<protein>
    <submittedName>
        <fullName evidence="2">Uncharacterized protein</fullName>
    </submittedName>
</protein>
<keyword evidence="3" id="KW-1185">Reference proteome</keyword>
<sequence length="144" mass="17490">EEERERSHIPQDQSQGYDHHPQVQDLGEEQYQPRAHGQEHNTHDPRDPDCEHSQQPQQQDQEEHKKHLAKHHNGSKPHPGEQTNDHKPHKQQARKGVHWLRRWQEYRRRYMQHQRIQRQRHQHTATMPHEREEDNSILSDQGSI</sequence>
<reference evidence="2" key="1">
    <citation type="submission" date="2023-11" db="EMBL/GenBank/DDBJ databases">
        <title>Genome assemblies of two species of porcelain crab, Petrolisthes cinctipes and Petrolisthes manimaculis (Anomura: Porcellanidae).</title>
        <authorList>
            <person name="Angst P."/>
        </authorList>
    </citation>
    <scope>NUCLEOTIDE SEQUENCE</scope>
    <source>
        <strain evidence="2">PB745_02</strain>
        <tissue evidence="2">Gill</tissue>
    </source>
</reference>
<name>A0AAE1NER0_9EUCA</name>
<evidence type="ECO:0000313" key="3">
    <source>
        <dbReference type="Proteomes" id="UP001292094"/>
    </source>
</evidence>
<feature type="compositionally biased region" description="Basic residues" evidence="1">
    <location>
        <begin position="114"/>
        <end position="123"/>
    </location>
</feature>
<evidence type="ECO:0000313" key="2">
    <source>
        <dbReference type="EMBL" id="KAK4287266.1"/>
    </source>
</evidence>
<organism evidence="2 3">
    <name type="scientific">Petrolisthes manimaculis</name>
    <dbReference type="NCBI Taxonomy" id="1843537"/>
    <lineage>
        <taxon>Eukaryota</taxon>
        <taxon>Metazoa</taxon>
        <taxon>Ecdysozoa</taxon>
        <taxon>Arthropoda</taxon>
        <taxon>Crustacea</taxon>
        <taxon>Multicrustacea</taxon>
        <taxon>Malacostraca</taxon>
        <taxon>Eumalacostraca</taxon>
        <taxon>Eucarida</taxon>
        <taxon>Decapoda</taxon>
        <taxon>Pleocyemata</taxon>
        <taxon>Anomura</taxon>
        <taxon>Galatheoidea</taxon>
        <taxon>Porcellanidae</taxon>
        <taxon>Petrolisthes</taxon>
    </lineage>
</organism>
<dbReference type="AlphaFoldDB" id="A0AAE1NER0"/>
<comment type="caution">
    <text evidence="2">The sequence shown here is derived from an EMBL/GenBank/DDBJ whole genome shotgun (WGS) entry which is preliminary data.</text>
</comment>
<feature type="compositionally biased region" description="Basic residues" evidence="1">
    <location>
        <begin position="66"/>
        <end position="75"/>
    </location>
</feature>
<dbReference type="EMBL" id="JAWZYT010006975">
    <property type="protein sequence ID" value="KAK4287266.1"/>
    <property type="molecule type" value="Genomic_DNA"/>
</dbReference>
<feature type="compositionally biased region" description="Basic residues" evidence="1">
    <location>
        <begin position="87"/>
        <end position="99"/>
    </location>
</feature>